<keyword evidence="2" id="KW-1185">Reference proteome</keyword>
<protein>
    <submittedName>
        <fullName evidence="1">Uncharacterized protein</fullName>
    </submittedName>
</protein>
<comment type="caution">
    <text evidence="1">The sequence shown here is derived from an EMBL/GenBank/DDBJ whole genome shotgun (WGS) entry which is preliminary data.</text>
</comment>
<evidence type="ECO:0000313" key="1">
    <source>
        <dbReference type="EMBL" id="KAJ7769964.1"/>
    </source>
</evidence>
<dbReference type="Proteomes" id="UP001215598">
    <property type="component" value="Unassembled WGS sequence"/>
</dbReference>
<dbReference type="AlphaFoldDB" id="A0AAD7JQS9"/>
<gene>
    <name evidence="1" type="ORF">B0H16DRAFT_1776966</name>
</gene>
<name>A0AAD7JQS9_9AGAR</name>
<reference evidence="1" key="1">
    <citation type="submission" date="2023-03" db="EMBL/GenBank/DDBJ databases">
        <title>Massive genome expansion in bonnet fungi (Mycena s.s.) driven by repeated elements and novel gene families across ecological guilds.</title>
        <authorList>
            <consortium name="Lawrence Berkeley National Laboratory"/>
            <person name="Harder C.B."/>
            <person name="Miyauchi S."/>
            <person name="Viragh M."/>
            <person name="Kuo A."/>
            <person name="Thoen E."/>
            <person name="Andreopoulos B."/>
            <person name="Lu D."/>
            <person name="Skrede I."/>
            <person name="Drula E."/>
            <person name="Henrissat B."/>
            <person name="Morin E."/>
            <person name="Kohler A."/>
            <person name="Barry K."/>
            <person name="LaButti K."/>
            <person name="Morin E."/>
            <person name="Salamov A."/>
            <person name="Lipzen A."/>
            <person name="Mereny Z."/>
            <person name="Hegedus B."/>
            <person name="Baldrian P."/>
            <person name="Stursova M."/>
            <person name="Weitz H."/>
            <person name="Taylor A."/>
            <person name="Grigoriev I.V."/>
            <person name="Nagy L.G."/>
            <person name="Martin F."/>
            <person name="Kauserud H."/>
        </authorList>
    </citation>
    <scope>NUCLEOTIDE SEQUENCE</scope>
    <source>
        <strain evidence="1">CBHHK182m</strain>
    </source>
</reference>
<proteinExistence type="predicted"/>
<dbReference type="EMBL" id="JARKIB010000017">
    <property type="protein sequence ID" value="KAJ7769964.1"/>
    <property type="molecule type" value="Genomic_DNA"/>
</dbReference>
<evidence type="ECO:0000313" key="2">
    <source>
        <dbReference type="Proteomes" id="UP001215598"/>
    </source>
</evidence>
<sequence length="310" mass="35290">MQRGKLETLAERARGSSAERISLRQALKCYKLDPSDLEGLVCIESPERDVERAAWKKYGGPAGFASHLEKGCNDTSSAPPLYTWEPLFTAASAYHKKISTPVSLPSFAEIYQHFPTQLGILEQTFISIKCQWLWDAAMRVLSFPVNISDSQWSHLTEAEKLAALSELLPFARTYPRRPASLPPASPSFNMFREVLKRPNMRARLVLFECFGGRRLWCWDANYMNELFAALIGIIEEHGCGEEGWASARWEVYDAHSTQLDGLAYRNRRWYDGASDWLRGNMDLPGEHAMTTRQDNMSAFGRWYNSLLPPE</sequence>
<dbReference type="CDD" id="cd21075">
    <property type="entry name" value="DBD_XPA-like"/>
    <property type="match status" value="1"/>
</dbReference>
<accession>A0AAD7JQS9</accession>
<organism evidence="1 2">
    <name type="scientific">Mycena metata</name>
    <dbReference type="NCBI Taxonomy" id="1033252"/>
    <lineage>
        <taxon>Eukaryota</taxon>
        <taxon>Fungi</taxon>
        <taxon>Dikarya</taxon>
        <taxon>Basidiomycota</taxon>
        <taxon>Agaricomycotina</taxon>
        <taxon>Agaricomycetes</taxon>
        <taxon>Agaricomycetidae</taxon>
        <taxon>Agaricales</taxon>
        <taxon>Marasmiineae</taxon>
        <taxon>Mycenaceae</taxon>
        <taxon>Mycena</taxon>
    </lineage>
</organism>